<evidence type="ECO:0000256" key="4">
    <source>
        <dbReference type="ARBA" id="ARBA00022496"/>
    </source>
</evidence>
<evidence type="ECO:0000256" key="9">
    <source>
        <dbReference type="ARBA" id="ARBA00023136"/>
    </source>
</evidence>
<keyword evidence="6" id="KW-0408">Iron</keyword>
<keyword evidence="7" id="KW-0406">Ion transport</keyword>
<evidence type="ECO:0000256" key="6">
    <source>
        <dbReference type="ARBA" id="ARBA00023004"/>
    </source>
</evidence>
<dbReference type="Gene3D" id="2.40.170.20">
    <property type="entry name" value="TonB-dependent receptor, beta-barrel domain"/>
    <property type="match status" value="1"/>
</dbReference>
<dbReference type="InterPro" id="IPR039426">
    <property type="entry name" value="TonB-dep_rcpt-like"/>
</dbReference>
<comment type="caution">
    <text evidence="16">The sequence shown here is derived from an EMBL/GenBank/DDBJ whole genome shotgun (WGS) entry which is preliminary data.</text>
</comment>
<evidence type="ECO:0000256" key="2">
    <source>
        <dbReference type="ARBA" id="ARBA00022448"/>
    </source>
</evidence>
<dbReference type="InterPro" id="IPR008969">
    <property type="entry name" value="CarboxyPept-like_regulatory"/>
</dbReference>
<dbReference type="InterPro" id="IPR000531">
    <property type="entry name" value="Beta-barrel_TonB"/>
</dbReference>
<dbReference type="NCBIfam" id="TIGR04057">
    <property type="entry name" value="SusC_RagA_signa"/>
    <property type="match status" value="1"/>
</dbReference>
<dbReference type="PANTHER" id="PTHR32552:SF81">
    <property type="entry name" value="TONB-DEPENDENT OUTER MEMBRANE RECEPTOR"/>
    <property type="match status" value="1"/>
</dbReference>
<keyword evidence="17" id="KW-1185">Reference proteome</keyword>
<evidence type="ECO:0000256" key="7">
    <source>
        <dbReference type="ARBA" id="ARBA00023065"/>
    </source>
</evidence>
<evidence type="ECO:0000256" key="10">
    <source>
        <dbReference type="ARBA" id="ARBA00023237"/>
    </source>
</evidence>
<evidence type="ECO:0000313" key="16">
    <source>
        <dbReference type="EMBL" id="MFD1316778.1"/>
    </source>
</evidence>
<dbReference type="Proteomes" id="UP001597201">
    <property type="component" value="Unassembled WGS sequence"/>
</dbReference>
<keyword evidence="4" id="KW-0410">Iron transport</keyword>
<dbReference type="InterPro" id="IPR023996">
    <property type="entry name" value="TonB-dep_OMP_SusC/RagA"/>
</dbReference>
<dbReference type="NCBIfam" id="TIGR04056">
    <property type="entry name" value="OMP_RagA_SusC"/>
    <property type="match status" value="1"/>
</dbReference>
<keyword evidence="8 12" id="KW-0798">TonB box</keyword>
<evidence type="ECO:0000256" key="8">
    <source>
        <dbReference type="ARBA" id="ARBA00023077"/>
    </source>
</evidence>
<dbReference type="InterPro" id="IPR012910">
    <property type="entry name" value="Plug_dom"/>
</dbReference>
<evidence type="ECO:0000256" key="13">
    <source>
        <dbReference type="SAM" id="SignalP"/>
    </source>
</evidence>
<comment type="subcellular location">
    <subcellularLocation>
        <location evidence="1 11">Cell outer membrane</location>
        <topology evidence="1 11">Multi-pass membrane protein</topology>
    </subcellularLocation>
</comment>
<evidence type="ECO:0000256" key="12">
    <source>
        <dbReference type="RuleBase" id="RU003357"/>
    </source>
</evidence>
<evidence type="ECO:0000256" key="1">
    <source>
        <dbReference type="ARBA" id="ARBA00004571"/>
    </source>
</evidence>
<evidence type="ECO:0000256" key="3">
    <source>
        <dbReference type="ARBA" id="ARBA00022452"/>
    </source>
</evidence>
<evidence type="ECO:0000313" key="17">
    <source>
        <dbReference type="Proteomes" id="UP001597201"/>
    </source>
</evidence>
<keyword evidence="13" id="KW-0732">Signal</keyword>
<dbReference type="EMBL" id="JBHTMY010000004">
    <property type="protein sequence ID" value="MFD1316778.1"/>
    <property type="molecule type" value="Genomic_DNA"/>
</dbReference>
<gene>
    <name evidence="16" type="ORF">ACFQ39_14225</name>
</gene>
<organism evidence="16 17">
    <name type="scientific">Namhaeicola litoreus</name>
    <dbReference type="NCBI Taxonomy" id="1052145"/>
    <lineage>
        <taxon>Bacteria</taxon>
        <taxon>Pseudomonadati</taxon>
        <taxon>Bacteroidota</taxon>
        <taxon>Flavobacteriia</taxon>
        <taxon>Flavobacteriales</taxon>
        <taxon>Flavobacteriaceae</taxon>
        <taxon>Namhaeicola</taxon>
    </lineage>
</organism>
<keyword evidence="3 11" id="KW-1134">Transmembrane beta strand</keyword>
<dbReference type="SUPFAM" id="SSF49464">
    <property type="entry name" value="Carboxypeptidase regulatory domain-like"/>
    <property type="match status" value="1"/>
</dbReference>
<proteinExistence type="inferred from homology"/>
<dbReference type="PROSITE" id="PS52016">
    <property type="entry name" value="TONB_DEPENDENT_REC_3"/>
    <property type="match status" value="1"/>
</dbReference>
<dbReference type="InterPro" id="IPR037066">
    <property type="entry name" value="Plug_dom_sf"/>
</dbReference>
<feature type="chain" id="PRO_5045732974" evidence="13">
    <location>
        <begin position="23"/>
        <end position="1067"/>
    </location>
</feature>
<feature type="domain" description="TonB-dependent receptor plug" evidence="15">
    <location>
        <begin position="115"/>
        <end position="241"/>
    </location>
</feature>
<dbReference type="Gene3D" id="2.170.130.10">
    <property type="entry name" value="TonB-dependent receptor, plug domain"/>
    <property type="match status" value="1"/>
</dbReference>
<dbReference type="RefSeq" id="WP_377180153.1">
    <property type="nucleotide sequence ID" value="NZ_JBHTMY010000004.1"/>
</dbReference>
<keyword evidence="10 11" id="KW-0998">Cell outer membrane</keyword>
<dbReference type="PANTHER" id="PTHR32552">
    <property type="entry name" value="FERRICHROME IRON RECEPTOR-RELATED"/>
    <property type="match status" value="1"/>
</dbReference>
<dbReference type="Pfam" id="PF00593">
    <property type="entry name" value="TonB_dep_Rec_b-barrel"/>
    <property type="match status" value="1"/>
</dbReference>
<dbReference type="SUPFAM" id="SSF56935">
    <property type="entry name" value="Porins"/>
    <property type="match status" value="1"/>
</dbReference>
<sequence length="1067" mass="117587">MKTRFNGILTLIFALLVHISYAQEKTVSGNVSDESGPLPGVSVIVDGTTMGTETDFDGNYSISVKQGDVLRFSFIGMTSETRTVGLENVINVAMVSGQNTLDEVVVTAFGLTREKKSLGYATQEVKTDELAKNPANNVNNALAGRIAGIQVKGANGTIGGSTRVLIRGVNSISGDNRPLYVIDGTPIQNSNFNSVSTQRSQGGIDYGDLSADINQDDIESINVLKGPAASALYGSRGANGVIMITTKKGKANRTTVELNTSLTFDNVYVLPEYQNEYGGGYSQTFSTFDFDPSRHPAEWAAFQGQKIPNYGADESWGPKLDGTLVRHWDSWLPGDPSFGELRPWTANPDNVRDFYETGITQNYNAAISGGTEGTQYRLSMGRTDEDGIMPNSSRKVNSISLNGTHKINDKFTTSASINYIYTKIKGRPTVGYDFSNGKNVAVSFNQWFQRQVDMNRLQRKYKSPTGVAQSWNIRSPTDTRPNYWDNPYWIVNESFTEDVRDRVYGNVNLTYNLTDHLTMSVIGRTDFYTFTAEDRTASGSLATEYYSEYVRQGREDNFEFLTTYNNSFNDFDVTVNFQANNRTNKYKNNGGETVGGFTVPDFYNLNASLDRPNITDYKEKKIINSLTAFGSFGYKGMLYLDWSARNDWSSTLPDGENSYFYPAVSGSFVFSELLPNDIFSFGKVRAGWAKIGNDTGPYQLYNTYDSGTPVGGDPTFSVPNNSNNPLLKPENIESWEIGLETAFFQNRLSFDLTYYNKVSTDLILPISVSGTSGFTSVWVNAGEMTNEGWELAASVTPIRTDNFNWNIGFNWATNKNEVVELVEGVDNYQITSYGRSINARVGETYGLMAGSGFTYDENGTQIFQQLANGNIETVRTSSKTIGSTMPDYTGGVINSFTFGNFSINALVDFSQGGDIYSMSQRWGTNSGLIKETAGLNDKGNPKRDPVSEGGGVHIVGVDPNGNPIDGYTDAQQWYGHLANRDEAFVYDASFVKLREASITYRLDRKLLENAKISDVSFSVIGRNLWLIHSNVPNIDPDAALGSGNIQGMESGQIPSTRSIGFNVNLKF</sequence>
<feature type="domain" description="TonB-dependent receptor-like beta-barrel" evidence="14">
    <location>
        <begin position="469"/>
        <end position="869"/>
    </location>
</feature>
<protein>
    <submittedName>
        <fullName evidence="16">SusC/RagA family TonB-linked outer membrane protein</fullName>
    </submittedName>
</protein>
<keyword evidence="2 11" id="KW-0813">Transport</keyword>
<evidence type="ECO:0000259" key="15">
    <source>
        <dbReference type="Pfam" id="PF07715"/>
    </source>
</evidence>
<dbReference type="Pfam" id="PF13715">
    <property type="entry name" value="CarbopepD_reg_2"/>
    <property type="match status" value="1"/>
</dbReference>
<feature type="signal peptide" evidence="13">
    <location>
        <begin position="1"/>
        <end position="22"/>
    </location>
</feature>
<dbReference type="Gene3D" id="2.60.40.1120">
    <property type="entry name" value="Carboxypeptidase-like, regulatory domain"/>
    <property type="match status" value="1"/>
</dbReference>
<keyword evidence="5 11" id="KW-0812">Transmembrane</keyword>
<comment type="similarity">
    <text evidence="11 12">Belongs to the TonB-dependent receptor family.</text>
</comment>
<evidence type="ECO:0000259" key="14">
    <source>
        <dbReference type="Pfam" id="PF00593"/>
    </source>
</evidence>
<dbReference type="Pfam" id="PF07715">
    <property type="entry name" value="Plug"/>
    <property type="match status" value="1"/>
</dbReference>
<name>A0ABW3Y4H1_9FLAO</name>
<keyword evidence="9 11" id="KW-0472">Membrane</keyword>
<evidence type="ECO:0000256" key="11">
    <source>
        <dbReference type="PROSITE-ProRule" id="PRU01360"/>
    </source>
</evidence>
<evidence type="ECO:0000256" key="5">
    <source>
        <dbReference type="ARBA" id="ARBA00022692"/>
    </source>
</evidence>
<reference evidence="17" key="1">
    <citation type="journal article" date="2019" name="Int. J. Syst. Evol. Microbiol.">
        <title>The Global Catalogue of Microorganisms (GCM) 10K type strain sequencing project: providing services to taxonomists for standard genome sequencing and annotation.</title>
        <authorList>
            <consortium name="The Broad Institute Genomics Platform"/>
            <consortium name="The Broad Institute Genome Sequencing Center for Infectious Disease"/>
            <person name="Wu L."/>
            <person name="Ma J."/>
        </authorList>
    </citation>
    <scope>NUCLEOTIDE SEQUENCE [LARGE SCALE GENOMIC DNA]</scope>
    <source>
        <strain evidence="17">CCUG 61485</strain>
    </source>
</reference>
<dbReference type="InterPro" id="IPR023997">
    <property type="entry name" value="TonB-dep_OMP_SusC/RagA_CS"/>
</dbReference>
<accession>A0ABW3Y4H1</accession>
<dbReference type="InterPro" id="IPR036942">
    <property type="entry name" value="Beta-barrel_TonB_sf"/>
</dbReference>